<sequence length="581" mass="63800">MSSVPPKVLIVGGGPSGLIFALALLQNGVPVRLIEKSSDPRIGQRGAGIMPRSLELFTTLGLADKVLKLAIPTPPVRMYEMPEGIHPIHEFEMAPRVNPTPPCPFLNIVLLGQDRLEKILHAALAEYGCHVELGTELVTLEQHKYGVDVKLLKRGMDMSSPGVPESASYEYLIGADGGRGVVRKLSGFTFLGETKNIKNLVVGDIHVEGLSRDYWHMWGDANSILISLRPTEVPTLFNFIIAGRDVNHSKLSTDKEAVRQLFMKNTGTKTNLKFTQVAWLSYYTPNIRMVDKFDNGRVFLAGDSAHVHSPTGGQGMNTGIQDSFNLAWKLALVVRGLAPYSLLKSYTEERLPVIKEMLDRTTKILNRTFKENHHSEGWESSGELLQLGVNCRWSSIVIDERKQAELAEDADFADFDFGDESDEEKPDEEKIDSYGMRAGSVLRAGDRAPDAPGLIPRMTGSKPSITTRHLFQLFGSSYHTVLIFTPALAQCLPILKALAIYPQGTIRSAVIVPPGRPVPPQSAGADFVLEDRDGHAHEGYGINEKWGVVIVRPDGVVGAIVGGASGVREYFTRIFGRKTTL</sequence>
<keyword evidence="3" id="KW-0285">Flavoprotein</keyword>
<dbReference type="SUPFAM" id="SSF52833">
    <property type="entry name" value="Thioredoxin-like"/>
    <property type="match status" value="1"/>
</dbReference>
<proteinExistence type="inferred from homology"/>
<dbReference type="Pfam" id="PF07976">
    <property type="entry name" value="Phe_hydrox_dim"/>
    <property type="match status" value="1"/>
</dbReference>
<organism evidence="8 9">
    <name type="scientific">Hypsizygus marmoreus</name>
    <name type="common">White beech mushroom</name>
    <name type="synonym">Agaricus marmoreus</name>
    <dbReference type="NCBI Taxonomy" id="39966"/>
    <lineage>
        <taxon>Eukaryota</taxon>
        <taxon>Fungi</taxon>
        <taxon>Dikarya</taxon>
        <taxon>Basidiomycota</taxon>
        <taxon>Agaricomycotina</taxon>
        <taxon>Agaricomycetes</taxon>
        <taxon>Agaricomycetidae</taxon>
        <taxon>Agaricales</taxon>
        <taxon>Tricholomatineae</taxon>
        <taxon>Lyophyllaceae</taxon>
        <taxon>Hypsizygus</taxon>
    </lineage>
</organism>
<keyword evidence="4" id="KW-0274">FAD</keyword>
<evidence type="ECO:0000259" key="6">
    <source>
        <dbReference type="Pfam" id="PF01494"/>
    </source>
</evidence>
<dbReference type="InterPro" id="IPR050641">
    <property type="entry name" value="RIFMO-like"/>
</dbReference>
<evidence type="ECO:0000256" key="3">
    <source>
        <dbReference type="ARBA" id="ARBA00022630"/>
    </source>
</evidence>
<dbReference type="GO" id="GO:0016709">
    <property type="term" value="F:oxidoreductase activity, acting on paired donors, with incorporation or reduction of molecular oxygen, NAD(P)H as one donor, and incorporation of one atom of oxygen"/>
    <property type="evidence" value="ECO:0007669"/>
    <property type="project" value="UniProtKB-ARBA"/>
</dbReference>
<keyword evidence="9" id="KW-1185">Reference proteome</keyword>
<evidence type="ECO:0000256" key="2">
    <source>
        <dbReference type="ARBA" id="ARBA00007801"/>
    </source>
</evidence>
<dbReference type="GO" id="GO:0071949">
    <property type="term" value="F:FAD binding"/>
    <property type="evidence" value="ECO:0007669"/>
    <property type="project" value="InterPro"/>
</dbReference>
<dbReference type="EMBL" id="LUEZ02000046">
    <property type="protein sequence ID" value="RDB23743.1"/>
    <property type="molecule type" value="Genomic_DNA"/>
</dbReference>
<gene>
    <name evidence="8" type="primary">pcpB_1</name>
    <name evidence="8" type="ORF">Hypma_009091</name>
</gene>
<dbReference type="Gene3D" id="3.40.30.20">
    <property type="match status" value="1"/>
</dbReference>
<dbReference type="Gene3D" id="3.30.70.2450">
    <property type="match status" value="1"/>
</dbReference>
<protein>
    <submittedName>
        <fullName evidence="8">Pentachlorophenol 4-monooxygenase</fullName>
    </submittedName>
</protein>
<comment type="caution">
    <text evidence="8">The sequence shown here is derived from an EMBL/GenBank/DDBJ whole genome shotgun (WGS) entry which is preliminary data.</text>
</comment>
<dbReference type="Pfam" id="PF01494">
    <property type="entry name" value="FAD_binding_3"/>
    <property type="match status" value="1"/>
</dbReference>
<evidence type="ECO:0000256" key="5">
    <source>
        <dbReference type="ARBA" id="ARBA00023002"/>
    </source>
</evidence>
<feature type="domain" description="Phenol hydroxylase-like C-terminal dimerisation" evidence="7">
    <location>
        <begin position="529"/>
        <end position="575"/>
    </location>
</feature>
<evidence type="ECO:0000256" key="1">
    <source>
        <dbReference type="ARBA" id="ARBA00001974"/>
    </source>
</evidence>
<dbReference type="InParanoid" id="A0A369JVR5"/>
<reference evidence="8" key="1">
    <citation type="submission" date="2018-04" db="EMBL/GenBank/DDBJ databases">
        <title>Whole genome sequencing of Hypsizygus marmoreus.</title>
        <authorList>
            <person name="Choi I.-G."/>
            <person name="Min B."/>
            <person name="Kim J.-G."/>
            <person name="Kim S."/>
            <person name="Oh Y.-L."/>
            <person name="Kong W.-S."/>
            <person name="Park H."/>
            <person name="Jeong J."/>
            <person name="Song E.-S."/>
        </authorList>
    </citation>
    <scope>NUCLEOTIDE SEQUENCE [LARGE SCALE GENOMIC DNA]</scope>
    <source>
        <strain evidence="8">51987-8</strain>
    </source>
</reference>
<dbReference type="OrthoDB" id="2690153at2759"/>
<dbReference type="AlphaFoldDB" id="A0A369JVR5"/>
<dbReference type="InterPro" id="IPR012941">
    <property type="entry name" value="Phe_hydrox_C_dim_dom"/>
</dbReference>
<dbReference type="PANTHER" id="PTHR43004">
    <property type="entry name" value="TRK SYSTEM POTASSIUM UPTAKE PROTEIN"/>
    <property type="match status" value="1"/>
</dbReference>
<dbReference type="PRINTS" id="PR00420">
    <property type="entry name" value="RNGMNOXGNASE"/>
</dbReference>
<dbReference type="Gene3D" id="3.50.50.60">
    <property type="entry name" value="FAD/NAD(P)-binding domain"/>
    <property type="match status" value="1"/>
</dbReference>
<dbReference type="InterPro" id="IPR002938">
    <property type="entry name" value="FAD-bd"/>
</dbReference>
<evidence type="ECO:0000256" key="4">
    <source>
        <dbReference type="ARBA" id="ARBA00022827"/>
    </source>
</evidence>
<evidence type="ECO:0000259" key="7">
    <source>
        <dbReference type="Pfam" id="PF07976"/>
    </source>
</evidence>
<dbReference type="InterPro" id="IPR036249">
    <property type="entry name" value="Thioredoxin-like_sf"/>
</dbReference>
<evidence type="ECO:0000313" key="9">
    <source>
        <dbReference type="Proteomes" id="UP000076154"/>
    </source>
</evidence>
<dbReference type="InterPro" id="IPR038220">
    <property type="entry name" value="PHOX_C_sf"/>
</dbReference>
<name>A0A369JVR5_HYPMA</name>
<dbReference type="Proteomes" id="UP000076154">
    <property type="component" value="Unassembled WGS sequence"/>
</dbReference>
<dbReference type="PANTHER" id="PTHR43004:SF19">
    <property type="entry name" value="BINDING MONOOXYGENASE, PUTATIVE (JCVI)-RELATED"/>
    <property type="match status" value="1"/>
</dbReference>
<comment type="cofactor">
    <cofactor evidence="1">
        <name>FAD</name>
        <dbReference type="ChEBI" id="CHEBI:57692"/>
    </cofactor>
</comment>
<evidence type="ECO:0000313" key="8">
    <source>
        <dbReference type="EMBL" id="RDB23743.1"/>
    </source>
</evidence>
<accession>A0A369JVR5</accession>
<dbReference type="InterPro" id="IPR036188">
    <property type="entry name" value="FAD/NAD-bd_sf"/>
</dbReference>
<keyword evidence="5" id="KW-0560">Oxidoreductase</keyword>
<dbReference type="SUPFAM" id="SSF51905">
    <property type="entry name" value="FAD/NAD(P)-binding domain"/>
    <property type="match status" value="1"/>
</dbReference>
<dbReference type="STRING" id="39966.A0A369JVR5"/>
<comment type="similarity">
    <text evidence="2">Belongs to the PheA/TfdB FAD monooxygenase family.</text>
</comment>
<feature type="domain" description="FAD-binding" evidence="6">
    <location>
        <begin position="7"/>
        <end position="361"/>
    </location>
</feature>